<comment type="caution">
    <text evidence="13">The sequence shown here is derived from an EMBL/GenBank/DDBJ whole genome shotgun (WGS) entry which is preliminary data.</text>
</comment>
<keyword evidence="7" id="KW-0653">Protein transport</keyword>
<dbReference type="Gene3D" id="3.30.1150.10">
    <property type="match status" value="1"/>
</dbReference>
<evidence type="ECO:0000313" key="13">
    <source>
        <dbReference type="EMBL" id="OMG53263.1"/>
    </source>
</evidence>
<dbReference type="InterPro" id="IPR051045">
    <property type="entry name" value="TonB-dependent_transducer"/>
</dbReference>
<evidence type="ECO:0000256" key="7">
    <source>
        <dbReference type="ARBA" id="ARBA00022927"/>
    </source>
</evidence>
<feature type="region of interest" description="Disordered" evidence="10">
    <location>
        <begin position="68"/>
        <end position="97"/>
    </location>
</feature>
<keyword evidence="4" id="KW-1003">Cell membrane</keyword>
<dbReference type="NCBIfam" id="TIGR01352">
    <property type="entry name" value="tonB_Cterm"/>
    <property type="match status" value="1"/>
</dbReference>
<evidence type="ECO:0000313" key="14">
    <source>
        <dbReference type="Proteomes" id="UP000187526"/>
    </source>
</evidence>
<dbReference type="PANTHER" id="PTHR33446">
    <property type="entry name" value="PROTEIN TONB-RELATED"/>
    <property type="match status" value="1"/>
</dbReference>
<evidence type="ECO:0000256" key="2">
    <source>
        <dbReference type="ARBA" id="ARBA00006555"/>
    </source>
</evidence>
<evidence type="ECO:0000256" key="10">
    <source>
        <dbReference type="SAM" id="MobiDB-lite"/>
    </source>
</evidence>
<organism evidence="13 14">
    <name type="scientific">Azonexus hydrophilus</name>
    <dbReference type="NCBI Taxonomy" id="418702"/>
    <lineage>
        <taxon>Bacteria</taxon>
        <taxon>Pseudomonadati</taxon>
        <taxon>Pseudomonadota</taxon>
        <taxon>Betaproteobacteria</taxon>
        <taxon>Rhodocyclales</taxon>
        <taxon>Azonexaceae</taxon>
        <taxon>Azonexus</taxon>
    </lineage>
</organism>
<dbReference type="GO" id="GO:0055085">
    <property type="term" value="P:transmembrane transport"/>
    <property type="evidence" value="ECO:0007669"/>
    <property type="project" value="InterPro"/>
</dbReference>
<evidence type="ECO:0000259" key="12">
    <source>
        <dbReference type="Pfam" id="PF03544"/>
    </source>
</evidence>
<evidence type="ECO:0000256" key="6">
    <source>
        <dbReference type="ARBA" id="ARBA00022692"/>
    </source>
</evidence>
<evidence type="ECO:0000256" key="1">
    <source>
        <dbReference type="ARBA" id="ARBA00004383"/>
    </source>
</evidence>
<comment type="subcellular location">
    <subcellularLocation>
        <location evidence="1">Cell inner membrane</location>
        <topology evidence="1">Single-pass membrane protein</topology>
        <orientation evidence="1">Periplasmic side</orientation>
    </subcellularLocation>
</comment>
<dbReference type="OrthoDB" id="9803361at2"/>
<dbReference type="InterPro" id="IPR006260">
    <property type="entry name" value="TonB/TolA_C"/>
</dbReference>
<evidence type="ECO:0000256" key="8">
    <source>
        <dbReference type="ARBA" id="ARBA00022989"/>
    </source>
</evidence>
<keyword evidence="3" id="KW-0813">Transport</keyword>
<dbReference type="STRING" id="418702.BJN45_12685"/>
<dbReference type="EMBL" id="MTHD01000004">
    <property type="protein sequence ID" value="OMG53263.1"/>
    <property type="molecule type" value="Genomic_DNA"/>
</dbReference>
<dbReference type="AlphaFoldDB" id="A0A1R1I3I9"/>
<feature type="domain" description="TonB C-terminal" evidence="12">
    <location>
        <begin position="202"/>
        <end position="263"/>
    </location>
</feature>
<dbReference type="GO" id="GO:0031992">
    <property type="term" value="F:energy transducer activity"/>
    <property type="evidence" value="ECO:0007669"/>
    <property type="project" value="TreeGrafter"/>
</dbReference>
<keyword evidence="5" id="KW-0997">Cell inner membrane</keyword>
<accession>A0A1R1I3I9</accession>
<proteinExistence type="inferred from homology"/>
<evidence type="ECO:0000256" key="5">
    <source>
        <dbReference type="ARBA" id="ARBA00022519"/>
    </source>
</evidence>
<dbReference type="SUPFAM" id="SSF74653">
    <property type="entry name" value="TolA/TonB C-terminal domain"/>
    <property type="match status" value="1"/>
</dbReference>
<evidence type="ECO:0000256" key="11">
    <source>
        <dbReference type="SAM" id="Phobius"/>
    </source>
</evidence>
<evidence type="ECO:0000256" key="4">
    <source>
        <dbReference type="ARBA" id="ARBA00022475"/>
    </source>
</evidence>
<reference evidence="13 14" key="1">
    <citation type="submission" date="2016-10" db="EMBL/GenBank/DDBJ databases">
        <title>Alkaliphiles isolated from bioreactors.</title>
        <authorList>
            <person name="Salah Z."/>
            <person name="Rout S.P."/>
            <person name="Humphreys P.N."/>
        </authorList>
    </citation>
    <scope>NUCLEOTIDE SEQUENCE [LARGE SCALE GENOMIC DNA]</scope>
    <source>
        <strain evidence="13 14">ZS02</strain>
    </source>
</reference>
<keyword evidence="14" id="KW-1185">Reference proteome</keyword>
<keyword evidence="6 11" id="KW-0812">Transmembrane</keyword>
<dbReference type="GO" id="GO:0098797">
    <property type="term" value="C:plasma membrane protein complex"/>
    <property type="evidence" value="ECO:0007669"/>
    <property type="project" value="TreeGrafter"/>
</dbReference>
<dbReference type="Proteomes" id="UP000187526">
    <property type="component" value="Unassembled WGS sequence"/>
</dbReference>
<dbReference type="Pfam" id="PF03544">
    <property type="entry name" value="TonB_C"/>
    <property type="match status" value="1"/>
</dbReference>
<gene>
    <name evidence="13" type="ORF">BJN45_12685</name>
</gene>
<name>A0A1R1I3I9_9RHOO</name>
<dbReference type="PANTHER" id="PTHR33446:SF11">
    <property type="entry name" value="TONB3"/>
    <property type="match status" value="1"/>
</dbReference>
<dbReference type="GO" id="GO:0015031">
    <property type="term" value="P:protein transport"/>
    <property type="evidence" value="ECO:0007669"/>
    <property type="project" value="UniProtKB-KW"/>
</dbReference>
<dbReference type="InterPro" id="IPR037682">
    <property type="entry name" value="TonB_C"/>
</dbReference>
<comment type="similarity">
    <text evidence="2">Belongs to the TonB family.</text>
</comment>
<evidence type="ECO:0000256" key="3">
    <source>
        <dbReference type="ARBA" id="ARBA00022448"/>
    </source>
</evidence>
<protein>
    <submittedName>
        <fullName evidence="13">Energy transducer TonB</fullName>
    </submittedName>
</protein>
<sequence>MAPVPNAPGDRRLWLAIGISLLVHGLLLSLHFAFPEASKVAREKALDIILVNARSARAPSDAQALAQANLDGGGNTDENRRAKTPLPPTAQQVTGSDLQQMRRRVQELEAAQQKMLAQARSLARVAAAETRSEQPAPATPLSGLDLADAARAMARLEGEISKSVDEYNKRPQKKFIGARTKEYGLAAYFDAWKQKIERIGTLNYPEQARGKLYGRVVIFVELNVEDGSIYSAEISRSSGHKVLDQAALRILRMAAPFGPIPREAMGGASILSFAREWNFVPGDTLDTSNR</sequence>
<keyword evidence="8 11" id="KW-1133">Transmembrane helix</keyword>
<keyword evidence="9 11" id="KW-0472">Membrane</keyword>
<evidence type="ECO:0000256" key="9">
    <source>
        <dbReference type="ARBA" id="ARBA00023136"/>
    </source>
</evidence>
<feature type="transmembrane region" description="Helical" evidence="11">
    <location>
        <begin position="13"/>
        <end position="34"/>
    </location>
</feature>